<gene>
    <name evidence="2" type="ORF">HNR57_004657</name>
</gene>
<organism evidence="2 3">
    <name type="scientific">Streptomyces paradoxus</name>
    <dbReference type="NCBI Taxonomy" id="66375"/>
    <lineage>
        <taxon>Bacteria</taxon>
        <taxon>Bacillati</taxon>
        <taxon>Actinomycetota</taxon>
        <taxon>Actinomycetes</taxon>
        <taxon>Kitasatosporales</taxon>
        <taxon>Streptomycetaceae</taxon>
        <taxon>Streptomyces</taxon>
    </lineage>
</organism>
<evidence type="ECO:0000313" key="3">
    <source>
        <dbReference type="Proteomes" id="UP000591537"/>
    </source>
</evidence>
<sequence>MGAQKHEVGSGGRRDENLAADGHEDWLPGRSSGTICDKP</sequence>
<accession>A0A7W9TDI8</accession>
<evidence type="ECO:0000256" key="1">
    <source>
        <dbReference type="SAM" id="MobiDB-lite"/>
    </source>
</evidence>
<dbReference type="Proteomes" id="UP000591537">
    <property type="component" value="Unassembled WGS sequence"/>
</dbReference>
<dbReference type="AlphaFoldDB" id="A0A7W9TDI8"/>
<evidence type="ECO:0000313" key="2">
    <source>
        <dbReference type="EMBL" id="MBB6078715.1"/>
    </source>
</evidence>
<dbReference type="EMBL" id="JACHGV010000007">
    <property type="protein sequence ID" value="MBB6078715.1"/>
    <property type="molecule type" value="Genomic_DNA"/>
</dbReference>
<proteinExistence type="predicted"/>
<name>A0A7W9TDI8_9ACTN</name>
<keyword evidence="3" id="KW-1185">Reference proteome</keyword>
<comment type="caution">
    <text evidence="2">The sequence shown here is derived from an EMBL/GenBank/DDBJ whole genome shotgun (WGS) entry which is preliminary data.</text>
</comment>
<feature type="compositionally biased region" description="Basic and acidic residues" evidence="1">
    <location>
        <begin position="1"/>
        <end position="27"/>
    </location>
</feature>
<feature type="region of interest" description="Disordered" evidence="1">
    <location>
        <begin position="1"/>
        <end position="39"/>
    </location>
</feature>
<reference evidence="2 3" key="1">
    <citation type="submission" date="2020-08" db="EMBL/GenBank/DDBJ databases">
        <title>Genomic Encyclopedia of Type Strains, Phase IV (KMG-IV): sequencing the most valuable type-strain genomes for metagenomic binning, comparative biology and taxonomic classification.</title>
        <authorList>
            <person name="Goeker M."/>
        </authorList>
    </citation>
    <scope>NUCLEOTIDE SEQUENCE [LARGE SCALE GENOMIC DNA]</scope>
    <source>
        <strain evidence="2 3">DSM 43350</strain>
    </source>
</reference>
<protein>
    <submittedName>
        <fullName evidence="2">Uncharacterized protein</fullName>
    </submittedName>
</protein>